<dbReference type="Pfam" id="PF13786">
    <property type="entry name" value="DUF4179"/>
    <property type="match status" value="1"/>
</dbReference>
<dbReference type="InterPro" id="IPR040680">
    <property type="entry name" value="DUF5643"/>
</dbReference>
<dbReference type="EMBL" id="JABMKX010000012">
    <property type="protein sequence ID" value="NQX48112.1"/>
    <property type="molecule type" value="Genomic_DNA"/>
</dbReference>
<dbReference type="RefSeq" id="WP_173137848.1">
    <property type="nucleotide sequence ID" value="NZ_JABMKX010000012.1"/>
</dbReference>
<gene>
    <name evidence="3" type="ORF">HQN87_22565</name>
</gene>
<reference evidence="3 4" key="1">
    <citation type="submission" date="2020-05" db="EMBL/GenBank/DDBJ databases">
        <title>Paenibacillus glebae, sp. nov., Paenibacillus humi sp. nov., Paenibacillus pedi sp. nov., Paenibacillus terrestris sp. nov. and Paenibacillus terricola sp. nov., isolated from a forest top soil sample.</title>
        <authorList>
            <person name="Qi S."/>
            <person name="Carlier A."/>
            <person name="Cnockaert M."/>
            <person name="Vandamme P."/>
        </authorList>
    </citation>
    <scope>NUCLEOTIDE SEQUENCE [LARGE SCALE GENOMIC DNA]</scope>
    <source>
        <strain evidence="3 4">LMG 29502</strain>
    </source>
</reference>
<sequence>MNINKSRTLVKIMAITALSATLGFTMISGELARPVHAASASNAPNVSSVFKISDSPTLKGVLQTGLSSTLNQAITHDGVTLTLTDLIYDGNELVMGIRQEGSTVKTDKTFLDLDKLSISANGKKMYYNTSVSSMPSDPNAVLIGLTKGAIKQQIPDSFELTVKAYVNEVKEPFIFTAPVTRIAGLLSITPGTAKKSGTFSYTVTSFKMTPLTMQLQLSYKGDFPAPVQKPGRLLYDLADEKGNVFLGVNNGGFPAKPGKEELGYRSFVTVPQSITVKPYVYKLNAKGQLFSDNTGRLAKHYFKDLEMRIYQR</sequence>
<evidence type="ECO:0000259" key="2">
    <source>
        <dbReference type="Pfam" id="PF18705"/>
    </source>
</evidence>
<evidence type="ECO:0000313" key="4">
    <source>
        <dbReference type="Proteomes" id="UP000711047"/>
    </source>
</evidence>
<evidence type="ECO:0000313" key="3">
    <source>
        <dbReference type="EMBL" id="NQX48112.1"/>
    </source>
</evidence>
<dbReference type="Proteomes" id="UP000711047">
    <property type="component" value="Unassembled WGS sequence"/>
</dbReference>
<organism evidence="3 4">
    <name type="scientific">Paenibacillus tritici</name>
    <dbReference type="NCBI Taxonomy" id="1873425"/>
    <lineage>
        <taxon>Bacteria</taxon>
        <taxon>Bacillati</taxon>
        <taxon>Bacillota</taxon>
        <taxon>Bacilli</taxon>
        <taxon>Bacillales</taxon>
        <taxon>Paenibacillaceae</taxon>
        <taxon>Paenibacillus</taxon>
    </lineage>
</organism>
<name>A0ABX2DU60_9BACL</name>
<dbReference type="Pfam" id="PF18705">
    <property type="entry name" value="DUF5643"/>
    <property type="match status" value="1"/>
</dbReference>
<dbReference type="InterPro" id="IPR025436">
    <property type="entry name" value="DUF4179"/>
</dbReference>
<evidence type="ECO:0000259" key="1">
    <source>
        <dbReference type="Pfam" id="PF13786"/>
    </source>
</evidence>
<feature type="domain" description="DUF4179" evidence="1">
    <location>
        <begin position="7"/>
        <end position="98"/>
    </location>
</feature>
<proteinExistence type="predicted"/>
<accession>A0ABX2DU60</accession>
<dbReference type="Gene3D" id="2.60.40.1630">
    <property type="entry name" value="bacillus anthracis domain"/>
    <property type="match status" value="1"/>
</dbReference>
<feature type="domain" description="DUF5643" evidence="2">
    <location>
        <begin position="189"/>
        <end position="291"/>
    </location>
</feature>
<protein>
    <submittedName>
        <fullName evidence="3">DUF4179 domain-containing protein</fullName>
    </submittedName>
</protein>
<comment type="caution">
    <text evidence="3">The sequence shown here is derived from an EMBL/GenBank/DDBJ whole genome shotgun (WGS) entry which is preliminary data.</text>
</comment>
<keyword evidence="4" id="KW-1185">Reference proteome</keyword>